<evidence type="ECO:0000313" key="7">
    <source>
        <dbReference type="Proteomes" id="UP000507245"/>
    </source>
</evidence>
<dbReference type="Pfam" id="PF02791">
    <property type="entry name" value="DDT"/>
    <property type="match status" value="1"/>
</dbReference>
<dbReference type="InterPro" id="IPR018501">
    <property type="entry name" value="DDT_dom"/>
</dbReference>
<dbReference type="EMBL" id="CAEKKB010000003">
    <property type="protein sequence ID" value="CAB4302980.1"/>
    <property type="molecule type" value="Genomic_DNA"/>
</dbReference>
<reference evidence="4 6" key="2">
    <citation type="submission" date="2020-05" db="EMBL/GenBank/DDBJ databases">
        <authorList>
            <person name="Campoy J."/>
            <person name="Schneeberger K."/>
            <person name="Spophaly S."/>
        </authorList>
    </citation>
    <scope>NUCLEOTIDE SEQUENCE [LARGE SCALE GENOMIC DNA]</scope>
    <source>
        <strain evidence="4">PruArmRojPasFocal</strain>
    </source>
</reference>
<evidence type="ECO:0000256" key="1">
    <source>
        <dbReference type="ARBA" id="ARBA00004123"/>
    </source>
</evidence>
<dbReference type="InterPro" id="IPR044977">
    <property type="entry name" value="RLT1-3"/>
</dbReference>
<dbReference type="PANTHER" id="PTHR36968">
    <property type="entry name" value="HOMEOBOX-DDT DOMAIN PROTEIN RLT2"/>
    <property type="match status" value="1"/>
</dbReference>
<dbReference type="PANTHER" id="PTHR36968:SF8">
    <property type="entry name" value="HOMEOBOX-DDT DOMAIN PROTEIN RLT3 ISOFORM X1"/>
    <property type="match status" value="1"/>
</dbReference>
<comment type="subcellular location">
    <subcellularLocation>
        <location evidence="1">Nucleus</location>
    </subcellularLocation>
</comment>
<dbReference type="Proteomes" id="UP000507222">
    <property type="component" value="Unassembled WGS sequence"/>
</dbReference>
<proteinExistence type="predicted"/>
<protein>
    <recommendedName>
        <fullName evidence="3">DDT domain-containing protein</fullName>
    </recommendedName>
</protein>
<reference evidence="7" key="1">
    <citation type="journal article" date="2020" name="Genome Biol.">
        <title>Gamete binning: chromosome-level and haplotype-resolved genome assembly enabled by high-throughput single-cell sequencing of gamete genomes.</title>
        <authorList>
            <person name="Campoy J.A."/>
            <person name="Sun H."/>
            <person name="Goel M."/>
            <person name="Jiao W.-B."/>
            <person name="Folz-Donahue K."/>
            <person name="Wang N."/>
            <person name="Rubio M."/>
            <person name="Liu C."/>
            <person name="Kukat C."/>
            <person name="Ruiz D."/>
            <person name="Huettel B."/>
            <person name="Schneeberger K."/>
        </authorList>
    </citation>
    <scope>NUCLEOTIDE SEQUENCE [LARGE SCALE GENOMIC DNA]</scope>
    <source>
        <strain evidence="7">cv. Rojo Pasion</strain>
    </source>
</reference>
<organism evidence="4 6">
    <name type="scientific">Prunus armeniaca</name>
    <name type="common">Apricot</name>
    <name type="synonym">Armeniaca vulgaris</name>
    <dbReference type="NCBI Taxonomy" id="36596"/>
    <lineage>
        <taxon>Eukaryota</taxon>
        <taxon>Viridiplantae</taxon>
        <taxon>Streptophyta</taxon>
        <taxon>Embryophyta</taxon>
        <taxon>Tracheophyta</taxon>
        <taxon>Spermatophyta</taxon>
        <taxon>Magnoliopsida</taxon>
        <taxon>eudicotyledons</taxon>
        <taxon>Gunneridae</taxon>
        <taxon>Pentapetalae</taxon>
        <taxon>rosids</taxon>
        <taxon>fabids</taxon>
        <taxon>Rosales</taxon>
        <taxon>Rosaceae</taxon>
        <taxon>Amygdaloideae</taxon>
        <taxon>Amygdaleae</taxon>
        <taxon>Prunus</taxon>
    </lineage>
</organism>
<keyword evidence="7" id="KW-1185">Reference proteome</keyword>
<dbReference type="EMBL" id="CAEKDK010000003">
    <property type="protein sequence ID" value="CAB4272466.1"/>
    <property type="molecule type" value="Genomic_DNA"/>
</dbReference>
<dbReference type="AlphaFoldDB" id="A0A6J5U7S9"/>
<name>A0A6J5U7S9_PRUAR</name>
<accession>A0A6J5U7S9</accession>
<feature type="domain" description="DDT" evidence="3">
    <location>
        <begin position="3"/>
        <end position="37"/>
    </location>
</feature>
<evidence type="ECO:0000313" key="6">
    <source>
        <dbReference type="Proteomes" id="UP000507222"/>
    </source>
</evidence>
<dbReference type="Proteomes" id="UP000507245">
    <property type="component" value="Unassembled WGS sequence"/>
</dbReference>
<evidence type="ECO:0000256" key="2">
    <source>
        <dbReference type="ARBA" id="ARBA00023242"/>
    </source>
</evidence>
<dbReference type="GO" id="GO:0006357">
    <property type="term" value="P:regulation of transcription by RNA polymerase II"/>
    <property type="evidence" value="ECO:0007669"/>
    <property type="project" value="InterPro"/>
</dbReference>
<dbReference type="GO" id="GO:0005634">
    <property type="term" value="C:nucleus"/>
    <property type="evidence" value="ECO:0007669"/>
    <property type="project" value="UniProtKB-SubCell"/>
</dbReference>
<gene>
    <name evidence="4" type="ORF">CURHAP_LOCUS19071</name>
    <name evidence="5" type="ORF">ORAREDHAP_LOCUS18894</name>
</gene>
<evidence type="ECO:0000313" key="5">
    <source>
        <dbReference type="EMBL" id="CAB4302980.1"/>
    </source>
</evidence>
<sequence>MVDISSFTIDEFAQAFQNKDSLLLGKILVALLKLLLSNVEAELGCGSISLI</sequence>
<evidence type="ECO:0000313" key="4">
    <source>
        <dbReference type="EMBL" id="CAB4272466.1"/>
    </source>
</evidence>
<evidence type="ECO:0000259" key="3">
    <source>
        <dbReference type="Pfam" id="PF02791"/>
    </source>
</evidence>
<keyword evidence="2" id="KW-0539">Nucleus</keyword>